<name>A0A6N0JJ34_ACHDE</name>
<reference evidence="1 2" key="1">
    <citation type="submission" date="2020-05" db="EMBL/GenBank/DDBJ databases">
        <title>FDA dAtabase for Regulatory Grade micrObial Sequences (FDA-ARGOS): Supporting development and validation of Infectious Disease Dx tests.</title>
        <authorList>
            <person name="Sproer C."/>
            <person name="Gronow S."/>
            <person name="Severitt S."/>
            <person name="Schroder I."/>
            <person name="Tallon L."/>
            <person name="Sadzewicz L."/>
            <person name="Zhao X."/>
            <person name="Vavikolanu K."/>
            <person name="Mehta A."/>
            <person name="Aluvathingal J."/>
            <person name="Nadendla S."/>
            <person name="Myers T."/>
            <person name="Yan Y."/>
            <person name="Sichtig H."/>
        </authorList>
    </citation>
    <scope>NUCLEOTIDE SEQUENCE [LARGE SCALE GENOMIC DNA]</scope>
    <source>
        <strain evidence="1 2">FDAARGOS_787</strain>
    </source>
</reference>
<dbReference type="Gene3D" id="1.10.1220.10">
    <property type="entry name" value="Met repressor-like"/>
    <property type="match status" value="1"/>
</dbReference>
<dbReference type="Proteomes" id="UP000509782">
    <property type="component" value="Chromosome"/>
</dbReference>
<dbReference type="RefSeq" id="WP_174716089.1">
    <property type="nucleotide sequence ID" value="NZ_CP054569.1"/>
</dbReference>
<dbReference type="EMBL" id="CP054569">
    <property type="protein sequence ID" value="QKQ46800.1"/>
    <property type="molecule type" value="Genomic_DNA"/>
</dbReference>
<dbReference type="AlphaFoldDB" id="A0A6N0JJ34"/>
<dbReference type="InterPro" id="IPR013321">
    <property type="entry name" value="Arc_rbn_hlx_hlx"/>
</dbReference>
<sequence length="57" mass="6613">MDQDTQGAERKPLTFKAPPRVREWLEQKAKADYRTLSGQVLLIIEQAMRADVQEARQ</sequence>
<dbReference type="GO" id="GO:0006355">
    <property type="term" value="P:regulation of DNA-templated transcription"/>
    <property type="evidence" value="ECO:0007669"/>
    <property type="project" value="InterPro"/>
</dbReference>
<dbReference type="SUPFAM" id="SSF47598">
    <property type="entry name" value="Ribbon-helix-helix"/>
    <property type="match status" value="1"/>
</dbReference>
<evidence type="ECO:0000313" key="1">
    <source>
        <dbReference type="EMBL" id="QKQ46800.1"/>
    </source>
</evidence>
<organism evidence="1 2">
    <name type="scientific">Achromobacter denitrificans</name>
    <name type="common">Alcaligenes denitrificans</name>
    <dbReference type="NCBI Taxonomy" id="32002"/>
    <lineage>
        <taxon>Bacteria</taxon>
        <taxon>Pseudomonadati</taxon>
        <taxon>Pseudomonadota</taxon>
        <taxon>Betaproteobacteria</taxon>
        <taxon>Burkholderiales</taxon>
        <taxon>Alcaligenaceae</taxon>
        <taxon>Achromobacter</taxon>
    </lineage>
</organism>
<evidence type="ECO:0000313" key="2">
    <source>
        <dbReference type="Proteomes" id="UP000509782"/>
    </source>
</evidence>
<accession>A0A6N0JJ34</accession>
<dbReference type="InterPro" id="IPR010985">
    <property type="entry name" value="Ribbon_hlx_hlx"/>
</dbReference>
<gene>
    <name evidence="1" type="ORF">FOC81_08880</name>
</gene>
<protein>
    <submittedName>
        <fullName evidence="1">Uncharacterized protein</fullName>
    </submittedName>
</protein>
<proteinExistence type="predicted"/>